<dbReference type="OrthoDB" id="6412627at2759"/>
<protein>
    <submittedName>
        <fullName evidence="3">Cytochrome P450</fullName>
    </submittedName>
</protein>
<accession>A0A183AHY1</accession>
<evidence type="ECO:0000313" key="3">
    <source>
        <dbReference type="WBParaSite" id="ECPE_0000657901-mRNA-1"/>
    </source>
</evidence>
<organism evidence="3">
    <name type="scientific">Echinostoma caproni</name>
    <dbReference type="NCBI Taxonomy" id="27848"/>
    <lineage>
        <taxon>Eukaryota</taxon>
        <taxon>Metazoa</taxon>
        <taxon>Spiralia</taxon>
        <taxon>Lophotrochozoa</taxon>
        <taxon>Platyhelminthes</taxon>
        <taxon>Trematoda</taxon>
        <taxon>Digenea</taxon>
        <taxon>Plagiorchiida</taxon>
        <taxon>Echinostomata</taxon>
        <taxon>Echinostomatoidea</taxon>
        <taxon>Echinostomatidae</taxon>
        <taxon>Echinostoma</taxon>
    </lineage>
</organism>
<evidence type="ECO:0000313" key="1">
    <source>
        <dbReference type="EMBL" id="VDP78697.1"/>
    </source>
</evidence>
<reference evidence="3" key="1">
    <citation type="submission" date="2016-06" db="UniProtKB">
        <authorList>
            <consortium name="WormBaseParasite"/>
        </authorList>
    </citation>
    <scope>IDENTIFICATION</scope>
</reference>
<gene>
    <name evidence="1" type="ORF">ECPE_LOCUS6566</name>
</gene>
<dbReference type="AlphaFoldDB" id="A0A183AHY1"/>
<keyword evidence="2" id="KW-1185">Reference proteome</keyword>
<dbReference type="EMBL" id="UZAN01043576">
    <property type="protein sequence ID" value="VDP78697.1"/>
    <property type="molecule type" value="Genomic_DNA"/>
</dbReference>
<dbReference type="WBParaSite" id="ECPE_0000657901-mRNA-1">
    <property type="protein sequence ID" value="ECPE_0000657901-mRNA-1"/>
    <property type="gene ID" value="ECPE_0000657901"/>
</dbReference>
<sequence length="160" mass="18061">MDSRLMGPVLQQHIRRVIGTLGDCYDGPIRVIRRADDEIISTRFPHLMTTENELMLWNFLSVSAAEQRQVLRELDVTSTQLEPLVVEELRAELLGKERNADSDQTPVVPVPLTGLYPSALGSKIMDPVFLDRTAQFSPGFYTTRSPPALPHCLYEAIRQL</sequence>
<reference evidence="1 2" key="2">
    <citation type="submission" date="2018-11" db="EMBL/GenBank/DDBJ databases">
        <authorList>
            <consortium name="Pathogen Informatics"/>
        </authorList>
    </citation>
    <scope>NUCLEOTIDE SEQUENCE [LARGE SCALE GENOMIC DNA]</scope>
    <source>
        <strain evidence="1 2">Egypt</strain>
    </source>
</reference>
<evidence type="ECO:0000313" key="2">
    <source>
        <dbReference type="Proteomes" id="UP000272942"/>
    </source>
</evidence>
<name>A0A183AHY1_9TREM</name>
<dbReference type="Proteomes" id="UP000272942">
    <property type="component" value="Unassembled WGS sequence"/>
</dbReference>
<proteinExistence type="predicted"/>